<dbReference type="STRING" id="155417.A0A4Q4TLG4"/>
<feature type="region of interest" description="Disordered" evidence="1">
    <location>
        <begin position="1"/>
        <end position="100"/>
    </location>
</feature>
<dbReference type="OrthoDB" id="5194044at2759"/>
<gene>
    <name evidence="2" type="ORF">DL764_002587</name>
</gene>
<proteinExistence type="predicted"/>
<protein>
    <submittedName>
        <fullName evidence="2">Uncharacterized protein</fullName>
    </submittedName>
</protein>
<evidence type="ECO:0000256" key="1">
    <source>
        <dbReference type="SAM" id="MobiDB-lite"/>
    </source>
</evidence>
<reference evidence="2 3" key="1">
    <citation type="submission" date="2018-06" db="EMBL/GenBank/DDBJ databases">
        <title>Complete Genomes of Monosporascus.</title>
        <authorList>
            <person name="Robinson A.J."/>
            <person name="Natvig D.O."/>
        </authorList>
    </citation>
    <scope>NUCLEOTIDE SEQUENCE [LARGE SCALE GENOMIC DNA]</scope>
    <source>
        <strain evidence="2 3">CBS 110550</strain>
    </source>
</reference>
<evidence type="ECO:0000313" key="2">
    <source>
        <dbReference type="EMBL" id="RYP07272.1"/>
    </source>
</evidence>
<dbReference type="AlphaFoldDB" id="A0A4Q4TLG4"/>
<comment type="caution">
    <text evidence="2">The sequence shown here is derived from an EMBL/GenBank/DDBJ whole genome shotgun (WGS) entry which is preliminary data.</text>
</comment>
<dbReference type="Proteomes" id="UP000293360">
    <property type="component" value="Unassembled WGS sequence"/>
</dbReference>
<organism evidence="2 3">
    <name type="scientific">Monosporascus ibericus</name>
    <dbReference type="NCBI Taxonomy" id="155417"/>
    <lineage>
        <taxon>Eukaryota</taxon>
        <taxon>Fungi</taxon>
        <taxon>Dikarya</taxon>
        <taxon>Ascomycota</taxon>
        <taxon>Pezizomycotina</taxon>
        <taxon>Sordariomycetes</taxon>
        <taxon>Xylariomycetidae</taxon>
        <taxon>Xylariales</taxon>
        <taxon>Xylariales incertae sedis</taxon>
        <taxon>Monosporascus</taxon>
    </lineage>
</organism>
<accession>A0A4Q4TLG4</accession>
<name>A0A4Q4TLG4_9PEZI</name>
<sequence>MGQNTCNRGSQRQSSTPPPPSSQHKSSKTTAKDQVDDTNNGDHISVHPPLSTRQQETTSSFQQQAATSSFQQPAATSSFQQPATTSTFQQPGPGFNHQITNYPGGLSYSTLPVANPPVGVVPQVQTPGLFNYTTPYTCSTTPYYYYYYPVSTRSNMSEYQDPRIQPPGAQNFTDNPETGVTNGPMVHQWTPRFDGQYAMNSGPGFQPVPVFAAPGVAGAVPLQQVPMPQVQPCQPPFAAQFTLPAQPVPIAQQVLQQATYQASYYPWNASVAAQPMPMPAMMYPGQQQQSFVFQPGQPMPPAQVVGQAPQFVGQPTGFAAPAAQVPPPPGIFQQVGHGMAVPGQPMPGMPTFPPDIMGIGKTSAEMAMEQAHAAVNNQANEPQDFQPADPDPGRMYWVRQLDNEWIQMSRFTIDRLACRWFIWPNGVFYAVRLED</sequence>
<keyword evidence="3" id="KW-1185">Reference proteome</keyword>
<evidence type="ECO:0000313" key="3">
    <source>
        <dbReference type="Proteomes" id="UP000293360"/>
    </source>
</evidence>
<dbReference type="EMBL" id="QJNU01000101">
    <property type="protein sequence ID" value="RYP07272.1"/>
    <property type="molecule type" value="Genomic_DNA"/>
</dbReference>
<feature type="compositionally biased region" description="Low complexity" evidence="1">
    <location>
        <begin position="51"/>
        <end position="83"/>
    </location>
</feature>